<organism evidence="23 24">
    <name type="scientific">Streptosporangium becharense</name>
    <dbReference type="NCBI Taxonomy" id="1816182"/>
    <lineage>
        <taxon>Bacteria</taxon>
        <taxon>Bacillati</taxon>
        <taxon>Actinomycetota</taxon>
        <taxon>Actinomycetes</taxon>
        <taxon>Streptosporangiales</taxon>
        <taxon>Streptosporangiaceae</taxon>
        <taxon>Streptosporangium</taxon>
    </lineage>
</organism>
<dbReference type="GO" id="GO:0009317">
    <property type="term" value="C:acetyl-CoA carboxylase complex"/>
    <property type="evidence" value="ECO:0007669"/>
    <property type="project" value="InterPro"/>
</dbReference>
<evidence type="ECO:0000256" key="4">
    <source>
        <dbReference type="ARBA" id="ARBA00006276"/>
    </source>
</evidence>
<evidence type="ECO:0000256" key="15">
    <source>
        <dbReference type="ARBA" id="ARBA00023160"/>
    </source>
</evidence>
<name>A0A7W9MK23_9ACTN</name>
<evidence type="ECO:0000256" key="16">
    <source>
        <dbReference type="ARBA" id="ARBA00025280"/>
    </source>
</evidence>
<dbReference type="Gene3D" id="3.90.226.10">
    <property type="entry name" value="2-enoyl-CoA Hydratase, Chain A, domain 1"/>
    <property type="match status" value="2"/>
</dbReference>
<evidence type="ECO:0000256" key="1">
    <source>
        <dbReference type="ARBA" id="ARBA00001947"/>
    </source>
</evidence>
<evidence type="ECO:0000313" key="23">
    <source>
        <dbReference type="EMBL" id="MBB5823168.1"/>
    </source>
</evidence>
<comment type="similarity">
    <text evidence="5">In the N-terminal section; belongs to the AccD/PCCB family.</text>
</comment>
<dbReference type="NCBIfam" id="TIGR00513">
    <property type="entry name" value="accA"/>
    <property type="match status" value="1"/>
</dbReference>
<dbReference type="HAMAP" id="MF_00823">
    <property type="entry name" value="AcetylCoA_CT_alpha"/>
    <property type="match status" value="1"/>
</dbReference>
<comment type="caution">
    <text evidence="23">The sequence shown here is derived from an EMBL/GenBank/DDBJ whole genome shotgun (WGS) entry which is preliminary data.</text>
</comment>
<keyword evidence="11" id="KW-0862">Zinc</keyword>
<comment type="function">
    <text evidence="18">Component of the acetyl coenzyme A carboxylase (ACC) complex. First, biotin carboxylase catalyzes the carboxylation of biotin on its carrier protein (BCCP) and then the CO(2) group is transferred by the carboxyltransferase to acetyl-CoA to form malonyl-CoA.</text>
</comment>
<accession>A0A7W9MK23</accession>
<evidence type="ECO:0000256" key="12">
    <source>
        <dbReference type="ARBA" id="ARBA00022832"/>
    </source>
</evidence>
<evidence type="ECO:0000256" key="14">
    <source>
        <dbReference type="ARBA" id="ARBA00023098"/>
    </source>
</evidence>
<keyword evidence="10 18" id="KW-0547">Nucleotide-binding</keyword>
<keyword evidence="7 18" id="KW-0963">Cytoplasm</keyword>
<keyword evidence="9 18" id="KW-0808">Transferase</keyword>
<dbReference type="GO" id="GO:0005524">
    <property type="term" value="F:ATP binding"/>
    <property type="evidence" value="ECO:0007669"/>
    <property type="project" value="UniProtKB-KW"/>
</dbReference>
<dbReference type="PROSITE" id="PS50980">
    <property type="entry name" value="COA_CT_NTER"/>
    <property type="match status" value="1"/>
</dbReference>
<dbReference type="Pfam" id="PF01039">
    <property type="entry name" value="Carboxyl_trans"/>
    <property type="match status" value="1"/>
</dbReference>
<keyword evidence="13 18" id="KW-0067">ATP-binding</keyword>
<evidence type="ECO:0000256" key="11">
    <source>
        <dbReference type="ARBA" id="ARBA00022771"/>
    </source>
</evidence>
<dbReference type="InterPro" id="IPR034733">
    <property type="entry name" value="AcCoA_carboxyl_beta"/>
</dbReference>
<keyword evidence="14 18" id="KW-0443">Lipid metabolism</keyword>
<evidence type="ECO:0000256" key="2">
    <source>
        <dbReference type="ARBA" id="ARBA00004496"/>
    </source>
</evidence>
<dbReference type="GO" id="GO:0006633">
    <property type="term" value="P:fatty acid biosynthetic process"/>
    <property type="evidence" value="ECO:0007669"/>
    <property type="project" value="UniProtKB-KW"/>
</dbReference>
<dbReference type="InterPro" id="IPR011763">
    <property type="entry name" value="COA_CT_C"/>
</dbReference>
<keyword evidence="23" id="KW-0436">Ligase</keyword>
<evidence type="ECO:0000256" key="7">
    <source>
        <dbReference type="ARBA" id="ARBA00022490"/>
    </source>
</evidence>
<dbReference type="PRINTS" id="PR01070">
    <property type="entry name" value="ACCCTRFRASEB"/>
</dbReference>
<comment type="similarity">
    <text evidence="18">Belongs to the AccA family.</text>
</comment>
<evidence type="ECO:0000313" key="24">
    <source>
        <dbReference type="Proteomes" id="UP000540685"/>
    </source>
</evidence>
<dbReference type="InterPro" id="IPR011762">
    <property type="entry name" value="COA_CT_N"/>
</dbReference>
<feature type="domain" description="CoA carboxyltransferase N-terminal" evidence="21">
    <location>
        <begin position="1"/>
        <end position="259"/>
    </location>
</feature>
<dbReference type="PROSITE" id="PS50989">
    <property type="entry name" value="COA_CT_CTER"/>
    <property type="match status" value="1"/>
</dbReference>
<evidence type="ECO:0000259" key="22">
    <source>
        <dbReference type="PROSITE" id="PS50989"/>
    </source>
</evidence>
<evidence type="ECO:0000256" key="20">
    <source>
        <dbReference type="SAM" id="MobiDB-lite"/>
    </source>
</evidence>
<evidence type="ECO:0000256" key="3">
    <source>
        <dbReference type="ARBA" id="ARBA00004956"/>
    </source>
</evidence>
<comment type="caution">
    <text evidence="19">Lacks conserved residue(s) required for the propagation of feature annotation.</text>
</comment>
<comment type="subunit">
    <text evidence="6">Acetyl-CoA carboxylase is a heterotetramer composed of biotin carboxyl carrier protein (AccB), biotin carboxylase (AccC) and two subunits of ACCase subunit beta/alpha.</text>
</comment>
<dbReference type="EC" id="2.1.3.15" evidence="18"/>
<evidence type="ECO:0000256" key="10">
    <source>
        <dbReference type="ARBA" id="ARBA00022741"/>
    </source>
</evidence>
<proteinExistence type="inferred from homology"/>
<feature type="compositionally biased region" description="Basic and acidic residues" evidence="20">
    <location>
        <begin position="535"/>
        <end position="551"/>
    </location>
</feature>
<feature type="domain" description="CoA carboxyltransferase C-terminal" evidence="22">
    <location>
        <begin position="225"/>
        <end position="506"/>
    </location>
</feature>
<comment type="catalytic activity">
    <reaction evidence="17 18">
        <text>N(6)-carboxybiotinyl-L-lysyl-[protein] + acetyl-CoA = N(6)-biotinyl-L-lysyl-[protein] + malonyl-CoA</text>
        <dbReference type="Rhea" id="RHEA:54728"/>
        <dbReference type="Rhea" id="RHEA-COMP:10505"/>
        <dbReference type="Rhea" id="RHEA-COMP:10506"/>
        <dbReference type="ChEBI" id="CHEBI:57288"/>
        <dbReference type="ChEBI" id="CHEBI:57384"/>
        <dbReference type="ChEBI" id="CHEBI:83144"/>
        <dbReference type="ChEBI" id="CHEBI:83145"/>
        <dbReference type="EC" id="2.1.3.15"/>
    </reaction>
</comment>
<evidence type="ECO:0000256" key="8">
    <source>
        <dbReference type="ARBA" id="ARBA00022516"/>
    </source>
</evidence>
<comment type="function">
    <text evidence="16 19">Component of the acetyl coenzyme A carboxylase (ACC) complex. Biotin carboxylase (BC) catalyzes the carboxylation of biotin on its carrier protein (BCCP) and then the CO(2) group is transferred by the transcarboxylase to acetyl-CoA to form malonyl-CoA.</text>
</comment>
<dbReference type="EMBL" id="JACHMP010000001">
    <property type="protein sequence ID" value="MBB5823168.1"/>
    <property type="molecule type" value="Genomic_DNA"/>
</dbReference>
<keyword evidence="24" id="KW-1185">Reference proteome</keyword>
<evidence type="ECO:0000256" key="17">
    <source>
        <dbReference type="ARBA" id="ARBA00049152"/>
    </source>
</evidence>
<dbReference type="GO" id="GO:2001295">
    <property type="term" value="P:malonyl-CoA biosynthetic process"/>
    <property type="evidence" value="ECO:0007669"/>
    <property type="project" value="UniProtKB-UniRule"/>
</dbReference>
<dbReference type="PANTHER" id="PTHR42853">
    <property type="entry name" value="ACETYL-COENZYME A CARBOXYLASE CARBOXYL TRANSFERASE SUBUNIT ALPHA"/>
    <property type="match status" value="1"/>
</dbReference>
<keyword evidence="11" id="KW-0863">Zinc-finger</keyword>
<keyword evidence="15 18" id="KW-0275">Fatty acid biosynthesis</keyword>
<evidence type="ECO:0000259" key="21">
    <source>
        <dbReference type="PROSITE" id="PS50980"/>
    </source>
</evidence>
<dbReference type="Pfam" id="PF03255">
    <property type="entry name" value="ACCA"/>
    <property type="match status" value="1"/>
</dbReference>
<sequence>MYGPRLDRNLGVCPECGDHGPLTAPQRIAHLLDPGSVRELPAVADDHDPLAFHDTVPYAERLDRARRATGLAEAVVCVRGTVAGHPVVAAVMDFRFLGGSLGSAVGELITRAAETALQERTPLLLVTASGGARMQEGALSLMQMAKTSQALGLLDEAGVLTISLVTDPTYGGVAASFATLCDVVVAEPGARLGFAGPRVVEQTLRSPLPPGFQSAEFLLEHGLIDLVRPRAELRPTLGRLLAAGGRAGGPPPPGDGGLVRDPGLLPDMDPWTQVRRARDLRRPTTLDYARRVLRDFEELHGDRIGGDCPAIVGGVGRLRGRPVMLIGHQKGHDGAELNARNFGMASPHGYRKAARLMRLAAKLGLPVVTLVDTPGAHPGLEAERHGQAMAIAANLRLMASLPVPVLTLIIGEGGSGGALALGVADEVLICADAVYSVISPEGCASILWRDAADAPRAAAALRLHSRELLRLGVVDAVLPEPEGGMGADHAAAAQLVERALAERLGDLVRRPAERLVRERRARFRRFGSGPPPDARPADGDRSSLEHVPLRH</sequence>
<dbReference type="GO" id="GO:0003989">
    <property type="term" value="F:acetyl-CoA carboxylase activity"/>
    <property type="evidence" value="ECO:0007669"/>
    <property type="project" value="InterPro"/>
</dbReference>
<comment type="subunit">
    <text evidence="18">Acetyl-CoA carboxylase is a heterohexamer composed of biotin carboxyl carrier protein (AccB), biotin carboxylase (AccC) and two subunits each of ACCase subunit alpha (AccA) and ACCase subunit beta (AccD).</text>
</comment>
<keyword evidence="11" id="KW-0479">Metal-binding</keyword>
<feature type="region of interest" description="Disordered" evidence="20">
    <location>
        <begin position="523"/>
        <end position="551"/>
    </location>
</feature>
<dbReference type="HAMAP" id="MF_01395">
    <property type="entry name" value="AcetylCoA_CT_beta"/>
    <property type="match status" value="1"/>
</dbReference>
<dbReference type="Proteomes" id="UP000540685">
    <property type="component" value="Unassembled WGS sequence"/>
</dbReference>
<dbReference type="InterPro" id="IPR029045">
    <property type="entry name" value="ClpP/crotonase-like_dom_sf"/>
</dbReference>
<dbReference type="SUPFAM" id="SSF52096">
    <property type="entry name" value="ClpP/crotonase"/>
    <property type="match status" value="2"/>
</dbReference>
<dbReference type="AlphaFoldDB" id="A0A7W9MK23"/>
<protein>
    <recommendedName>
        <fullName evidence="18 19">Multifunctional fusion protein</fullName>
    </recommendedName>
    <domain>
        <recommendedName>
            <fullName evidence="18">Acetyl-coenzyme A carboxylase carboxyl transferase subunit alpha</fullName>
            <shortName evidence="18">ACCase subunit alpha</shortName>
            <shortName evidence="18">Acetyl-CoA carboxylase carboxyltransferase subunit alpha</shortName>
            <ecNumber evidence="18">2.1.3.15</ecNumber>
        </recommendedName>
    </domain>
    <domain>
        <recommendedName>
            <fullName evidence="19">Acetyl-coenzyme A carboxylase carboxyl transferase subunit beta</fullName>
            <shortName evidence="19">ACCase subunit beta</shortName>
            <shortName evidence="19">Acetyl-CoA carboxylase carboxyltransferase subunit beta</shortName>
        </recommendedName>
    </domain>
</protein>
<dbReference type="GO" id="GO:0008270">
    <property type="term" value="F:zinc ion binding"/>
    <property type="evidence" value="ECO:0007669"/>
    <property type="project" value="UniProtKB-KW"/>
</dbReference>
<reference evidence="23 24" key="1">
    <citation type="submission" date="2020-08" db="EMBL/GenBank/DDBJ databases">
        <title>Sequencing the genomes of 1000 actinobacteria strains.</title>
        <authorList>
            <person name="Klenk H.-P."/>
        </authorList>
    </citation>
    <scope>NUCLEOTIDE SEQUENCE [LARGE SCALE GENOMIC DNA]</scope>
    <source>
        <strain evidence="23 24">DSM 46887</strain>
    </source>
</reference>
<dbReference type="UniPathway" id="UPA00655">
    <property type="reaction ID" value="UER00711"/>
</dbReference>
<comment type="cofactor">
    <cofactor evidence="1">
        <name>Zn(2+)</name>
        <dbReference type="ChEBI" id="CHEBI:29105"/>
    </cofactor>
</comment>
<dbReference type="InterPro" id="IPR001095">
    <property type="entry name" value="Acetyl_CoA_COase_a_su"/>
</dbReference>
<dbReference type="InterPro" id="IPR000438">
    <property type="entry name" value="Acetyl_CoA_COase_Trfase_b_su"/>
</dbReference>
<evidence type="ECO:0000256" key="13">
    <source>
        <dbReference type="ARBA" id="ARBA00022840"/>
    </source>
</evidence>
<evidence type="ECO:0000256" key="6">
    <source>
        <dbReference type="ARBA" id="ARBA00011664"/>
    </source>
</evidence>
<evidence type="ECO:0000256" key="5">
    <source>
        <dbReference type="ARBA" id="ARBA00010284"/>
    </source>
</evidence>
<dbReference type="GO" id="GO:0016743">
    <property type="term" value="F:carboxyl- or carbamoyltransferase activity"/>
    <property type="evidence" value="ECO:0007669"/>
    <property type="project" value="UniProtKB-UniRule"/>
</dbReference>
<dbReference type="NCBIfam" id="NF041504">
    <property type="entry name" value="AccA_sub"/>
    <property type="match status" value="1"/>
</dbReference>
<evidence type="ECO:0000256" key="18">
    <source>
        <dbReference type="HAMAP-Rule" id="MF_00823"/>
    </source>
</evidence>
<keyword evidence="12 18" id="KW-0276">Fatty acid metabolism</keyword>
<evidence type="ECO:0000256" key="9">
    <source>
        <dbReference type="ARBA" id="ARBA00022679"/>
    </source>
</evidence>
<keyword evidence="8 18" id="KW-0444">Lipid biosynthesis</keyword>
<comment type="pathway">
    <text evidence="3 18">Lipid metabolism; malonyl-CoA biosynthesis; malonyl-CoA from acetyl-CoA: step 1/1.</text>
</comment>
<gene>
    <name evidence="18" type="primary">accA</name>
    <name evidence="19" type="synonym">accD</name>
    <name evidence="23" type="ORF">F4562_006230</name>
</gene>
<dbReference type="PANTHER" id="PTHR42853:SF3">
    <property type="entry name" value="ACETYL-COENZYME A CARBOXYLASE CARBOXYL TRANSFERASE SUBUNIT ALPHA, CHLOROPLASTIC"/>
    <property type="match status" value="1"/>
</dbReference>
<comment type="subcellular location">
    <subcellularLocation>
        <location evidence="2 18">Cytoplasm</location>
    </subcellularLocation>
</comment>
<evidence type="ECO:0000256" key="19">
    <source>
        <dbReference type="HAMAP-Rule" id="MF_01395"/>
    </source>
</evidence>
<comment type="similarity">
    <text evidence="19">Belongs to the AccD/PCCB family.</text>
</comment>
<comment type="similarity">
    <text evidence="4">In the C-terminal section; belongs to the AccA family.</text>
</comment>